<feature type="domain" description="Hemerythrin-like" evidence="5">
    <location>
        <begin position="88"/>
        <end position="238"/>
    </location>
</feature>
<protein>
    <recommendedName>
        <fullName evidence="5">Hemerythrin-like domain-containing protein</fullName>
    </recommendedName>
</protein>
<evidence type="ECO:0000259" key="5">
    <source>
        <dbReference type="Pfam" id="PF01814"/>
    </source>
</evidence>
<dbReference type="CDD" id="cd12108">
    <property type="entry name" value="Hr-like"/>
    <property type="match status" value="1"/>
</dbReference>
<dbReference type="PANTHER" id="PTHR36438">
    <property type="entry name" value="IRON-SULFUR CLUSTER REPAIR PROTEIN YTFE"/>
    <property type="match status" value="1"/>
</dbReference>
<dbReference type="Pfam" id="PF01814">
    <property type="entry name" value="Hemerythrin"/>
    <property type="match status" value="1"/>
</dbReference>
<evidence type="ECO:0000256" key="3">
    <source>
        <dbReference type="ARBA" id="ARBA00022723"/>
    </source>
</evidence>
<gene>
    <name evidence="6" type="ORF">A4D02_22885</name>
</gene>
<comment type="subcellular location">
    <subcellularLocation>
        <location evidence="1">Cytoplasm</location>
    </subcellularLocation>
</comment>
<accession>A0ABX3P3G6</accession>
<dbReference type="Gene3D" id="1.20.120.520">
    <property type="entry name" value="nmb1532 protein domain like"/>
    <property type="match status" value="1"/>
</dbReference>
<evidence type="ECO:0000256" key="2">
    <source>
        <dbReference type="ARBA" id="ARBA00022490"/>
    </source>
</evidence>
<organism evidence="6 7">
    <name type="scientific">Niastella koreensis</name>
    <dbReference type="NCBI Taxonomy" id="354356"/>
    <lineage>
        <taxon>Bacteria</taxon>
        <taxon>Pseudomonadati</taxon>
        <taxon>Bacteroidota</taxon>
        <taxon>Chitinophagia</taxon>
        <taxon>Chitinophagales</taxon>
        <taxon>Chitinophagaceae</taxon>
        <taxon>Niastella</taxon>
    </lineage>
</organism>
<dbReference type="PANTHER" id="PTHR36438:SF1">
    <property type="entry name" value="IRON-SULFUR CLUSTER REPAIR PROTEIN YTFE"/>
    <property type="match status" value="1"/>
</dbReference>
<keyword evidence="7" id="KW-1185">Reference proteome</keyword>
<evidence type="ECO:0000256" key="1">
    <source>
        <dbReference type="ARBA" id="ARBA00004496"/>
    </source>
</evidence>
<keyword evidence="2" id="KW-0963">Cytoplasm</keyword>
<evidence type="ECO:0000313" key="7">
    <source>
        <dbReference type="Proteomes" id="UP000192277"/>
    </source>
</evidence>
<keyword evidence="3" id="KW-0479">Metal-binding</keyword>
<dbReference type="EMBL" id="LWBO01000003">
    <property type="protein sequence ID" value="OQP53241.1"/>
    <property type="molecule type" value="Genomic_DNA"/>
</dbReference>
<comment type="caution">
    <text evidence="6">The sequence shown here is derived from an EMBL/GenBank/DDBJ whole genome shotgun (WGS) entry which is preliminary data.</text>
</comment>
<keyword evidence="4" id="KW-0408">Iron</keyword>
<sequence>MNTVRKIDPLSSVSDIVNNDYRTAEVFRKHGIEYCCAGKFPLQMILESQDLDVAAIIAELELSIHPIGISHALPFENWDTGFLIDYIVNIHHAYLKKALPDTKEQLEKFVEGHYKKFPGLTELALVFKSLTLEMLPHLQHEEEIIFPYIRQISHAFHNKASYASLLVRTLRKPVENLMHHEHDSINKVLAQMRQLTNSYTPPEHCCTNHRVIYSKLLEIDTDLAQHMHLENTVLFPRAIEMEKKLLFL</sequence>
<proteinExistence type="predicted"/>
<dbReference type="RefSeq" id="WP_014218218.1">
    <property type="nucleotide sequence ID" value="NZ_LWBO01000003.1"/>
</dbReference>
<reference evidence="6 7" key="1">
    <citation type="submission" date="2016-04" db="EMBL/GenBank/DDBJ databases">
        <authorList>
            <person name="Chen L."/>
            <person name="Zhuang W."/>
            <person name="Wang G."/>
        </authorList>
    </citation>
    <scope>NUCLEOTIDE SEQUENCE [LARGE SCALE GENOMIC DNA]</scope>
    <source>
        <strain evidence="7">GR20</strain>
    </source>
</reference>
<dbReference type="InterPro" id="IPR019903">
    <property type="entry name" value="RIC_family"/>
</dbReference>
<dbReference type="Pfam" id="PF04405">
    <property type="entry name" value="ScdA_N"/>
    <property type="match status" value="1"/>
</dbReference>
<dbReference type="InterPro" id="IPR012312">
    <property type="entry name" value="Hemerythrin-like"/>
</dbReference>
<dbReference type="Proteomes" id="UP000192277">
    <property type="component" value="Unassembled WGS sequence"/>
</dbReference>
<evidence type="ECO:0000256" key="4">
    <source>
        <dbReference type="ARBA" id="ARBA00023004"/>
    </source>
</evidence>
<name>A0ABX3P3G6_9BACT</name>
<evidence type="ECO:0000313" key="6">
    <source>
        <dbReference type="EMBL" id="OQP53241.1"/>
    </source>
</evidence>